<keyword evidence="2" id="KW-0378">Hydrolase</keyword>
<comment type="caution">
    <text evidence="3">The sequence shown here is derived from an EMBL/GenBank/DDBJ whole genome shotgun (WGS) entry which is preliminary data.</text>
</comment>
<sequence>MPVPETATAHVHPDEGARHGRLAARPALTSSTAEPGVHRLTGQALLYVPQTHRPPTRLAVVLHGAGGTAGQALGWLSPHATAATAMLLAPQSIAPTWDMITGGYGPDVTRLDTTLRETFARTTVETVAIAGFSDGASYALSLGVANGDLFTAVLAFSPGFMAPLVRHGRPRFHISHGTGDRVLPVEHCSRRLVPRLRKSEYPVTYEEFTGGHEVPEQTAAAAMRWWTGG</sequence>
<keyword evidence="1" id="KW-0732">Signal</keyword>
<evidence type="ECO:0000313" key="3">
    <source>
        <dbReference type="EMBL" id="GAT71082.1"/>
    </source>
</evidence>
<gene>
    <name evidence="3" type="ORF">PS9374_06773</name>
</gene>
<keyword evidence="4" id="KW-1185">Reference proteome</keyword>
<dbReference type="Proteomes" id="UP000077701">
    <property type="component" value="Unassembled WGS sequence"/>
</dbReference>
<evidence type="ECO:0000313" key="4">
    <source>
        <dbReference type="Proteomes" id="UP000077701"/>
    </source>
</evidence>
<dbReference type="STRING" id="161355.PS9374_06773"/>
<dbReference type="OrthoDB" id="9780848at2"/>
<evidence type="ECO:0000256" key="2">
    <source>
        <dbReference type="ARBA" id="ARBA00022801"/>
    </source>
</evidence>
<protein>
    <submittedName>
        <fullName evidence="3">Phospholipase/Carboxylesterase</fullName>
    </submittedName>
</protein>
<name>A0A171DPU8_9ACTN</name>
<dbReference type="PANTHER" id="PTHR43037:SF5">
    <property type="entry name" value="FERULOYL ESTERASE"/>
    <property type="match status" value="1"/>
</dbReference>
<dbReference type="GO" id="GO:0016787">
    <property type="term" value="F:hydrolase activity"/>
    <property type="evidence" value="ECO:0007669"/>
    <property type="project" value="UniProtKB-KW"/>
</dbReference>
<organism evidence="3 4">
    <name type="scientific">Planomonospora sphaerica</name>
    <dbReference type="NCBI Taxonomy" id="161355"/>
    <lineage>
        <taxon>Bacteria</taxon>
        <taxon>Bacillati</taxon>
        <taxon>Actinomycetota</taxon>
        <taxon>Actinomycetes</taxon>
        <taxon>Streptosporangiales</taxon>
        <taxon>Streptosporangiaceae</taxon>
        <taxon>Planomonospora</taxon>
    </lineage>
</organism>
<proteinExistence type="predicted"/>
<dbReference type="Gene3D" id="3.40.50.1820">
    <property type="entry name" value="alpha/beta hydrolase"/>
    <property type="match status" value="1"/>
</dbReference>
<evidence type="ECO:0000256" key="1">
    <source>
        <dbReference type="ARBA" id="ARBA00022729"/>
    </source>
</evidence>
<dbReference type="PANTHER" id="PTHR43037">
    <property type="entry name" value="UNNAMED PRODUCT-RELATED"/>
    <property type="match status" value="1"/>
</dbReference>
<dbReference type="RefSeq" id="WP_068903897.1">
    <property type="nucleotide sequence ID" value="NZ_BDCX01000021.1"/>
</dbReference>
<reference evidence="3 4" key="1">
    <citation type="journal article" date="2016" name="Genome Announc.">
        <title>Draft Genome Sequence of Planomonospora sphaerica JCM9374, a Rare Actinomycete.</title>
        <authorList>
            <person name="Dohra H."/>
            <person name="Suzuki T."/>
            <person name="Inoue Y."/>
            <person name="Kodani S."/>
        </authorList>
    </citation>
    <scope>NUCLEOTIDE SEQUENCE [LARGE SCALE GENOMIC DNA]</scope>
    <source>
        <strain evidence="3 4">JCM 9374</strain>
    </source>
</reference>
<dbReference type="InterPro" id="IPR029058">
    <property type="entry name" value="AB_hydrolase_fold"/>
</dbReference>
<reference evidence="4" key="2">
    <citation type="submission" date="2016-04" db="EMBL/GenBank/DDBJ databases">
        <title>Planomonospora sphaerica JCM9374 whole genome shotgun sequence.</title>
        <authorList>
            <person name="Suzuki T."/>
            <person name="Dohra H."/>
            <person name="Kodani S."/>
        </authorList>
    </citation>
    <scope>NUCLEOTIDE SEQUENCE [LARGE SCALE GENOMIC DNA]</scope>
    <source>
        <strain evidence="4">JCM 9374</strain>
    </source>
</reference>
<dbReference type="SUPFAM" id="SSF53474">
    <property type="entry name" value="alpha/beta-Hydrolases"/>
    <property type="match status" value="1"/>
</dbReference>
<dbReference type="AlphaFoldDB" id="A0A171DPU8"/>
<accession>A0A171DPU8</accession>
<dbReference type="EMBL" id="BDCX01000021">
    <property type="protein sequence ID" value="GAT71082.1"/>
    <property type="molecule type" value="Genomic_DNA"/>
</dbReference>
<dbReference type="InterPro" id="IPR050955">
    <property type="entry name" value="Plant_Biomass_Hydrol_Est"/>
</dbReference>